<name>A0ABP0SR60_9DINO</name>
<reference evidence="1 2" key="1">
    <citation type="submission" date="2024-02" db="EMBL/GenBank/DDBJ databases">
        <authorList>
            <person name="Chen Y."/>
            <person name="Shah S."/>
            <person name="Dougan E. K."/>
            <person name="Thang M."/>
            <person name="Chan C."/>
        </authorList>
    </citation>
    <scope>NUCLEOTIDE SEQUENCE [LARGE SCALE GENOMIC DNA]</scope>
</reference>
<proteinExistence type="predicted"/>
<accession>A0ABP0SR60</accession>
<keyword evidence="2" id="KW-1185">Reference proteome</keyword>
<dbReference type="Proteomes" id="UP001642484">
    <property type="component" value="Unassembled WGS sequence"/>
</dbReference>
<sequence length="1084" mass="117282">MDLDLDYSELGGNISWVSPLESAQVTEYYIYLGDSPEPAKMLGENGSFPWSGRSQLGVVPFFDTELFVPPETLRRGYGYVLVYASSSLAEQTTPAAHIIYDANASVSNVNFVGKDLDLEDLGGYVSWVEPASDLDRVMAYSVYLSLDDIGTGRSKVEQDVLVGSNELLVPPETPRQSFTRFVVYTRSTLVEQSTPTAHLLFDTTAMPQNLDFLDIDVDRGEMGGNLTWMAPTDPTHVTEYVLYLGENAHGLDRSILGNVSWDTFEFFVPLNTLILNFTHLLVYSKSDLAEMTTPAALLIRDSIAEVDNITLFDRDLDENEVGGEITWDPPTEERIVDKYRVFFQIDAAGTVKSQVDTDKPRGDLAVAFPGDTDITGMTWIGVWITAFGVEQQTPSVTQVVDTISSVGFVKFADEDLDALQLAGTISWGPPAEITYNQDYVIYFAQSETGTARSLVGVVPLGTNSLAVPLDTYFSQFTHFVVYTRSIAYEQSTPLGVQLYDHNGLVQNLAFSDNDLDENMLGGLLQWTLPADTSAVQQYNIYFTFTADQFDPLFRRDIVALGLSPSATHQMLPLGTSKISADGLEEVSCNLTAADAVLSVFYNGSDLSNYVTGTFSEWSNTKKFSFLKVPGAYLVISASSMLTADWCSPTENICVAGTFNQGLNYCSVAGFSLECSDGVTAGDIGWEAYGSSIDVDSLHQAGGGTGWSTTCASESNFYLIENSLSAKIWASAGLQHAAFRLLSGSLSPTRNETYSHFMVYAESTLAEQTTPAVLQIVDSIASVDYMRFVDEDLGLASIGGEVRWNPVGDIQLASAYSVYLATDSSGADRSLLGTSPVGTTVLTVPQGTLLTQNFTHVVIYVESFLVQQRLPAWSLFLVDEYEGLCESDVCGFGGGQPTRVGSCTTAAGCSDCDLNPLRIQTITTAIAGDMVLITTEAGTDVFNFWSKLSSCGVTILDVHYYKAIGPTTPSTTDTTVSFQCRFSCLPGADCQTCVAAEQGIVSGTTVDDDGYSVWRYLACAFRGLSNAADSELTYSYVFSKGVYLGSAAEAAITGCEPYIMAVASEPPFQLASVNVGCTGLACELK</sequence>
<gene>
    <name evidence="1" type="ORF">CCMP2556_LOCUS53065</name>
</gene>
<protein>
    <submittedName>
        <fullName evidence="1">Uncharacterized protein</fullName>
    </submittedName>
</protein>
<comment type="caution">
    <text evidence="1">The sequence shown here is derived from an EMBL/GenBank/DDBJ whole genome shotgun (WGS) entry which is preliminary data.</text>
</comment>
<evidence type="ECO:0000313" key="2">
    <source>
        <dbReference type="Proteomes" id="UP001642484"/>
    </source>
</evidence>
<evidence type="ECO:0000313" key="1">
    <source>
        <dbReference type="EMBL" id="CAK9114755.1"/>
    </source>
</evidence>
<dbReference type="EMBL" id="CAXAMN010028029">
    <property type="protein sequence ID" value="CAK9114755.1"/>
    <property type="molecule type" value="Genomic_DNA"/>
</dbReference>
<organism evidence="1 2">
    <name type="scientific">Durusdinium trenchii</name>
    <dbReference type="NCBI Taxonomy" id="1381693"/>
    <lineage>
        <taxon>Eukaryota</taxon>
        <taxon>Sar</taxon>
        <taxon>Alveolata</taxon>
        <taxon>Dinophyceae</taxon>
        <taxon>Suessiales</taxon>
        <taxon>Symbiodiniaceae</taxon>
        <taxon>Durusdinium</taxon>
    </lineage>
</organism>